<evidence type="ECO:0000313" key="2">
    <source>
        <dbReference type="EMBL" id="GAA5510506.1"/>
    </source>
</evidence>
<gene>
    <name evidence="2" type="ORF">Rcae01_06014</name>
</gene>
<keyword evidence="3" id="KW-1185">Reference proteome</keyword>
<protein>
    <submittedName>
        <fullName evidence="2">Uncharacterized protein</fullName>
    </submittedName>
</protein>
<dbReference type="EMBL" id="BAABRO010000024">
    <property type="protein sequence ID" value="GAA5510506.1"/>
    <property type="molecule type" value="Genomic_DNA"/>
</dbReference>
<keyword evidence="1" id="KW-1133">Transmembrane helix</keyword>
<proteinExistence type="predicted"/>
<comment type="caution">
    <text evidence="2">The sequence shown here is derived from an EMBL/GenBank/DDBJ whole genome shotgun (WGS) entry which is preliminary data.</text>
</comment>
<dbReference type="RefSeq" id="WP_345688476.1">
    <property type="nucleotide sequence ID" value="NZ_BAABRO010000024.1"/>
</dbReference>
<keyword evidence="1" id="KW-0472">Membrane</keyword>
<name>A0ABP9W088_9BACT</name>
<sequence length="94" mass="10277">MQSTRLTQLNFLFLYLWKPAARLLAIASAMFLVTATINAATIAYVGTPPHVPNADHDRLPTAYAWTVLPLVLAGLHVALVAWHTPPPAFDGLSW</sequence>
<dbReference type="Proteomes" id="UP001416858">
    <property type="component" value="Unassembled WGS sequence"/>
</dbReference>
<feature type="transmembrane region" description="Helical" evidence="1">
    <location>
        <begin position="63"/>
        <end position="82"/>
    </location>
</feature>
<reference evidence="2 3" key="1">
    <citation type="submission" date="2024-02" db="EMBL/GenBank/DDBJ databases">
        <title>Rhodopirellula caenicola NBRC 110016.</title>
        <authorList>
            <person name="Ichikawa N."/>
            <person name="Katano-Makiyama Y."/>
            <person name="Hidaka K."/>
        </authorList>
    </citation>
    <scope>NUCLEOTIDE SEQUENCE [LARGE SCALE GENOMIC DNA]</scope>
    <source>
        <strain evidence="2 3">NBRC 110016</strain>
    </source>
</reference>
<evidence type="ECO:0000256" key="1">
    <source>
        <dbReference type="SAM" id="Phobius"/>
    </source>
</evidence>
<accession>A0ABP9W088</accession>
<organism evidence="2 3">
    <name type="scientific">Novipirellula caenicola</name>
    <dbReference type="NCBI Taxonomy" id="1536901"/>
    <lineage>
        <taxon>Bacteria</taxon>
        <taxon>Pseudomonadati</taxon>
        <taxon>Planctomycetota</taxon>
        <taxon>Planctomycetia</taxon>
        <taxon>Pirellulales</taxon>
        <taxon>Pirellulaceae</taxon>
        <taxon>Novipirellula</taxon>
    </lineage>
</organism>
<evidence type="ECO:0000313" key="3">
    <source>
        <dbReference type="Proteomes" id="UP001416858"/>
    </source>
</evidence>
<keyword evidence="1" id="KW-0812">Transmembrane</keyword>